<dbReference type="EMBL" id="JQFK01000019">
    <property type="protein sequence ID" value="KGK38448.1"/>
    <property type="molecule type" value="Genomic_DNA"/>
</dbReference>
<proteinExistence type="predicted"/>
<dbReference type="AlphaFoldDB" id="A0A099P0B2"/>
<accession>A0A099P0B2</accession>
<dbReference type="Proteomes" id="UP000029867">
    <property type="component" value="Unassembled WGS sequence"/>
</dbReference>
<dbReference type="HOGENOM" id="CLU_1825558_0_0_1"/>
<reference evidence="1" key="2">
    <citation type="submission" date="2014-08" db="EMBL/GenBank/DDBJ databases">
        <title>Exploiting Issatchenkia orientalis SD108 for Succinic Acid Production.</title>
        <authorList>
            <person name="Xiao H."/>
            <person name="Shao Z."/>
            <person name="Jiang Y."/>
            <person name="Dole S."/>
            <person name="Zhao H."/>
        </authorList>
    </citation>
    <scope>NUCLEOTIDE SEQUENCE [LARGE SCALE GENOMIC DNA]</scope>
    <source>
        <strain evidence="1">SD108</strain>
    </source>
</reference>
<name>A0A099P0B2_PICKU</name>
<comment type="caution">
    <text evidence="1">The sequence shown here is derived from an EMBL/GenBank/DDBJ whole genome shotgun (WGS) entry which is preliminary data.</text>
</comment>
<evidence type="ECO:0000313" key="2">
    <source>
        <dbReference type="EMBL" id="OUT21600.1"/>
    </source>
</evidence>
<evidence type="ECO:0000313" key="1">
    <source>
        <dbReference type="EMBL" id="KGK38448.1"/>
    </source>
</evidence>
<reference evidence="3" key="1">
    <citation type="journal article" date="2014" name="Microb. Cell Fact.">
        <title>Exploiting Issatchenkia orientalis SD108 for succinic acid production.</title>
        <authorList>
            <person name="Xiao H."/>
            <person name="Shao Z."/>
            <person name="Jiang Y."/>
            <person name="Dole S."/>
            <person name="Zhao H."/>
        </authorList>
    </citation>
    <scope>NUCLEOTIDE SEQUENCE [LARGE SCALE GENOMIC DNA]</scope>
    <source>
        <strain evidence="3">SD108</strain>
    </source>
</reference>
<evidence type="ECO:0000313" key="4">
    <source>
        <dbReference type="Proteomes" id="UP000195871"/>
    </source>
</evidence>
<evidence type="ECO:0000313" key="3">
    <source>
        <dbReference type="Proteomes" id="UP000029867"/>
    </source>
</evidence>
<protein>
    <submittedName>
        <fullName evidence="1">Uncharacterized protein</fullName>
    </submittedName>
</protein>
<gene>
    <name evidence="2" type="ORF">CAS74_003721</name>
    <name evidence="1" type="ORF">JL09_g2343</name>
</gene>
<organism evidence="1 3">
    <name type="scientific">Pichia kudriavzevii</name>
    <name type="common">Yeast</name>
    <name type="synonym">Issatchenkia orientalis</name>
    <dbReference type="NCBI Taxonomy" id="4909"/>
    <lineage>
        <taxon>Eukaryota</taxon>
        <taxon>Fungi</taxon>
        <taxon>Dikarya</taxon>
        <taxon>Ascomycota</taxon>
        <taxon>Saccharomycotina</taxon>
        <taxon>Pichiomycetes</taxon>
        <taxon>Pichiales</taxon>
        <taxon>Pichiaceae</taxon>
        <taxon>Pichia</taxon>
    </lineage>
</organism>
<sequence length="141" mass="16668">MYKTEKNPLVFCIDRGITIEEVADVEESYGLLNFPYDCRYMSHSDGSLSFKEVNRNRMFQVSHAQRERMKHYKSSIISCKRDNYELVKLLESIAASHYTSVPMVVKSWKAKRHHVWYYFDDDYNSVHLSDAELDSLDELLL</sequence>
<dbReference type="VEuPathDB" id="FungiDB:C5L36_0B06245"/>
<reference evidence="2 4" key="3">
    <citation type="submission" date="2017-05" db="EMBL/GenBank/DDBJ databases">
        <title>The Genome Sequence of Candida krusei Ckrusei653.</title>
        <authorList>
            <person name="Cuomo C."/>
            <person name="Forche A."/>
            <person name="Young S."/>
            <person name="Abouelleil A."/>
            <person name="Cao P."/>
            <person name="Chapman S."/>
            <person name="Cusick C."/>
            <person name="Shea T."/>
            <person name="Nusbaum C."/>
            <person name="Birren B."/>
        </authorList>
    </citation>
    <scope>NUCLEOTIDE SEQUENCE [LARGE SCALE GENOMIC DNA]</scope>
    <source>
        <strain evidence="2 4">Ckrusei653</strain>
    </source>
</reference>
<dbReference type="EMBL" id="NHMM01000005">
    <property type="protein sequence ID" value="OUT21600.1"/>
    <property type="molecule type" value="Genomic_DNA"/>
</dbReference>
<dbReference type="Proteomes" id="UP000195871">
    <property type="component" value="Unassembled WGS sequence"/>
</dbReference>